<dbReference type="InterPro" id="IPR022036">
    <property type="entry name" value="DUF3605"/>
</dbReference>
<comment type="caution">
    <text evidence="1">The sequence shown here is derived from an EMBL/GenBank/DDBJ whole genome shotgun (WGS) entry which is preliminary data.</text>
</comment>
<dbReference type="Proteomes" id="UP000027997">
    <property type="component" value="Unassembled WGS sequence"/>
</dbReference>
<gene>
    <name evidence="1" type="ORF">GV64_24380</name>
</gene>
<protein>
    <recommendedName>
        <fullName evidence="3">Lipoprotein</fullName>
    </recommendedName>
</protein>
<name>A0A081KH16_9GAMM</name>
<organism evidence="1 2">
    <name type="scientific">Endozoicomonas elysicola</name>
    <dbReference type="NCBI Taxonomy" id="305900"/>
    <lineage>
        <taxon>Bacteria</taxon>
        <taxon>Pseudomonadati</taxon>
        <taxon>Pseudomonadota</taxon>
        <taxon>Gammaproteobacteria</taxon>
        <taxon>Oceanospirillales</taxon>
        <taxon>Endozoicomonadaceae</taxon>
        <taxon>Endozoicomonas</taxon>
    </lineage>
</organism>
<keyword evidence="2" id="KW-1185">Reference proteome</keyword>
<dbReference type="PROSITE" id="PS51257">
    <property type="entry name" value="PROKAR_LIPOPROTEIN"/>
    <property type="match status" value="1"/>
</dbReference>
<evidence type="ECO:0008006" key="3">
    <source>
        <dbReference type="Google" id="ProtNLM"/>
    </source>
</evidence>
<dbReference type="AlphaFoldDB" id="A0A081KH16"/>
<proteinExistence type="predicted"/>
<dbReference type="EMBL" id="JOJP01000001">
    <property type="protein sequence ID" value="KEI73442.1"/>
    <property type="molecule type" value="Genomic_DNA"/>
</dbReference>
<accession>A0A081KH16</accession>
<dbReference type="RefSeq" id="WP_020582441.1">
    <property type="nucleotide sequence ID" value="NZ_JOJP01000001.1"/>
</dbReference>
<evidence type="ECO:0000313" key="2">
    <source>
        <dbReference type="Proteomes" id="UP000027997"/>
    </source>
</evidence>
<dbReference type="Pfam" id="PF12239">
    <property type="entry name" value="DUF3605"/>
    <property type="match status" value="1"/>
</dbReference>
<reference evidence="1 2" key="1">
    <citation type="submission" date="2014-06" db="EMBL/GenBank/DDBJ databases">
        <title>Whole Genome Sequences of Three Symbiotic Endozoicomonas Bacteria.</title>
        <authorList>
            <person name="Neave M.J."/>
            <person name="Apprill A."/>
            <person name="Voolstra C.R."/>
        </authorList>
    </citation>
    <scope>NUCLEOTIDE SEQUENCE [LARGE SCALE GENOMIC DNA]</scope>
    <source>
        <strain evidence="1 2">DSM 22380</strain>
    </source>
</reference>
<evidence type="ECO:0000313" key="1">
    <source>
        <dbReference type="EMBL" id="KEI73442.1"/>
    </source>
</evidence>
<sequence length="196" mass="22552">MKSLVKPAFLALVLFGCHQGTLTEAVTWQQIKSGQLLPVRTAEGQRIYDEYLAGLKAQNLSPEFSVYQNIFGMDKHKAVWCVEKGCPEQYRLVTNNYGYWLEDGVYQLLMFSTDPFWDRGALEQKSEELLKLHFPELFSEAGFEWVVHINPPTNRSIKGLAHAHIFLRDRWNTPSRLPTLIHRLPYNRLPATESGS</sequence>